<evidence type="ECO:0000313" key="1">
    <source>
        <dbReference type="EMBL" id="DAD35601.1"/>
    </source>
</evidence>
<name>A0A822YVL1_NELNU</name>
<proteinExistence type="predicted"/>
<organism evidence="1 2">
    <name type="scientific">Nelumbo nucifera</name>
    <name type="common">Sacred lotus</name>
    <dbReference type="NCBI Taxonomy" id="4432"/>
    <lineage>
        <taxon>Eukaryota</taxon>
        <taxon>Viridiplantae</taxon>
        <taxon>Streptophyta</taxon>
        <taxon>Embryophyta</taxon>
        <taxon>Tracheophyta</taxon>
        <taxon>Spermatophyta</taxon>
        <taxon>Magnoliopsida</taxon>
        <taxon>Proteales</taxon>
        <taxon>Nelumbonaceae</taxon>
        <taxon>Nelumbo</taxon>
    </lineage>
</organism>
<reference evidence="1 2" key="1">
    <citation type="journal article" date="2020" name="Mol. Biol. Evol.">
        <title>Distinct Expression and Methylation Patterns for Genes with Different Fates following a Single Whole-Genome Duplication in Flowering Plants.</title>
        <authorList>
            <person name="Shi T."/>
            <person name="Rahmani R.S."/>
            <person name="Gugger P.F."/>
            <person name="Wang M."/>
            <person name="Li H."/>
            <person name="Zhang Y."/>
            <person name="Li Z."/>
            <person name="Wang Q."/>
            <person name="Van de Peer Y."/>
            <person name="Marchal K."/>
            <person name="Chen J."/>
        </authorList>
    </citation>
    <scope>NUCLEOTIDE SEQUENCE [LARGE SCALE GENOMIC DNA]</scope>
    <source>
        <tissue evidence="1">Leaf</tissue>
    </source>
</reference>
<gene>
    <name evidence="1" type="ORF">HUJ06_006241</name>
</gene>
<comment type="caution">
    <text evidence="1">The sequence shown here is derived from an EMBL/GenBank/DDBJ whole genome shotgun (WGS) entry which is preliminary data.</text>
</comment>
<dbReference type="EMBL" id="DUZY01000004">
    <property type="protein sequence ID" value="DAD35601.1"/>
    <property type="molecule type" value="Genomic_DNA"/>
</dbReference>
<dbReference type="AlphaFoldDB" id="A0A822YVL1"/>
<protein>
    <submittedName>
        <fullName evidence="1">Uncharacterized protein</fullName>
    </submittedName>
</protein>
<evidence type="ECO:0000313" key="2">
    <source>
        <dbReference type="Proteomes" id="UP000607653"/>
    </source>
</evidence>
<keyword evidence="2" id="KW-1185">Reference proteome</keyword>
<dbReference type="Proteomes" id="UP000607653">
    <property type="component" value="Unassembled WGS sequence"/>
</dbReference>
<accession>A0A822YVL1</accession>
<sequence>MPRKITPCRWLVADHESPELKYLLLFFLLTNQSMDHLGERLNHASSSRRVDSGDINHAYNQTRPIINYRY</sequence>